<keyword evidence="1" id="KW-0472">Membrane</keyword>
<dbReference type="EMBL" id="CVRI01000041">
    <property type="protein sequence ID" value="CRK95204.1"/>
    <property type="molecule type" value="Genomic_DNA"/>
</dbReference>
<keyword evidence="1" id="KW-1133">Transmembrane helix</keyword>
<evidence type="ECO:0000313" key="3">
    <source>
        <dbReference type="Proteomes" id="UP000183832"/>
    </source>
</evidence>
<keyword evidence="1" id="KW-0812">Transmembrane</keyword>
<reference evidence="2 3" key="1">
    <citation type="submission" date="2015-04" db="EMBL/GenBank/DDBJ databases">
        <authorList>
            <person name="Syromyatnikov M.Y."/>
            <person name="Popov V.N."/>
        </authorList>
    </citation>
    <scope>NUCLEOTIDE SEQUENCE [LARGE SCALE GENOMIC DNA]</scope>
</reference>
<keyword evidence="3" id="KW-1185">Reference proteome</keyword>
<sequence>MGNKQLNLEVEKDHTPHSRYGFVTLIYNEFSYLFISTFIPHLAGAFYQVDSEVSVKNKLQPICAISK</sequence>
<organism evidence="2 3">
    <name type="scientific">Clunio marinus</name>
    <dbReference type="NCBI Taxonomy" id="568069"/>
    <lineage>
        <taxon>Eukaryota</taxon>
        <taxon>Metazoa</taxon>
        <taxon>Ecdysozoa</taxon>
        <taxon>Arthropoda</taxon>
        <taxon>Hexapoda</taxon>
        <taxon>Insecta</taxon>
        <taxon>Pterygota</taxon>
        <taxon>Neoptera</taxon>
        <taxon>Endopterygota</taxon>
        <taxon>Diptera</taxon>
        <taxon>Nematocera</taxon>
        <taxon>Chironomoidea</taxon>
        <taxon>Chironomidae</taxon>
        <taxon>Clunio</taxon>
    </lineage>
</organism>
<gene>
    <name evidence="2" type="ORF">CLUMA_CG008883</name>
</gene>
<feature type="transmembrane region" description="Helical" evidence="1">
    <location>
        <begin position="30"/>
        <end position="49"/>
    </location>
</feature>
<dbReference type="AlphaFoldDB" id="A0A1J1I6K4"/>
<protein>
    <submittedName>
        <fullName evidence="2">CLUMA_CG008883, isoform A</fullName>
    </submittedName>
</protein>
<name>A0A1J1I6K4_9DIPT</name>
<proteinExistence type="predicted"/>
<evidence type="ECO:0000256" key="1">
    <source>
        <dbReference type="SAM" id="Phobius"/>
    </source>
</evidence>
<evidence type="ECO:0000313" key="2">
    <source>
        <dbReference type="EMBL" id="CRK95204.1"/>
    </source>
</evidence>
<dbReference type="Proteomes" id="UP000183832">
    <property type="component" value="Unassembled WGS sequence"/>
</dbReference>
<accession>A0A1J1I6K4</accession>